<comment type="caution">
    <text evidence="5">The sequence shown here is derived from an EMBL/GenBank/DDBJ whole genome shotgun (WGS) entry which is preliminary data.</text>
</comment>
<dbReference type="Gene3D" id="1.50.10.10">
    <property type="match status" value="1"/>
</dbReference>
<gene>
    <name evidence="5" type="ORF">Y919_09465</name>
</gene>
<dbReference type="SUPFAM" id="SSF48208">
    <property type="entry name" value="Six-hairpin glycosidases"/>
    <property type="match status" value="1"/>
</dbReference>
<protein>
    <recommendedName>
        <fullName evidence="4">Mannosylglycerate hydrolase MGH1-like glycoside hydrolase domain-containing protein</fullName>
    </recommendedName>
</protein>
<sequence length="563" mass="65332">MEFDVKFIPFSRYGSYLVFSHISGSDKIKEGLYLRSIHGGDDDMKIIFRLELIKEGEAIPFQEIASPTLLRLESVHGYAEICICEPDIVRVKGKGVGLRLTMDCKAYDYAISVDDRRWEINNASNEIKFMLTSIKGRLSVNAPWRINRSEYIIADFTPNDNDEFECAIEEFVVNWKKNSYKESFESCHSKVEKEYISWLNNTLETDEKYKNARELASYITWSCVVSPKGKITRPAMYMSKNWMTNIWSWDNCFNAMALVKNNPKLAWDQIMIFVDNQDESGTFPDFINDKFALWNFCKPPIQGWVLKWIMERTDFIKKQHVEEIYKPLVKCTEWWFKYRDSDNDGILQYNHGNDSGWDNSTVFHEGVPVESPDLTSFLIIQMELLSEFALILNKTEEHKKWKEKANITLDKLLKHSWDGKRFVAFKSGTHKRINSDSLLLFIPIILGNRLPNNIIKSLVDGLKDNRRFLTEYGLATESISSDYYIPNGYWRGPIWAPSTMIIVDSLKNIGEEQFAKEIAQKYCDMILKNGMAENFNALTGEGLCDTAFTWTSSVFLILANEYC</sequence>
<reference evidence="5 6" key="1">
    <citation type="submission" date="2013-12" db="EMBL/GenBank/DDBJ databases">
        <title>Draft genome sequence of Caloranaerobacter sp. H53214.</title>
        <authorList>
            <person name="Jiang L.J."/>
            <person name="Shao Z.Z."/>
            <person name="Long M.N."/>
        </authorList>
    </citation>
    <scope>NUCLEOTIDE SEQUENCE [LARGE SCALE GENOMIC DNA]</scope>
    <source>
        <strain evidence="5 6">H53214</strain>
    </source>
</reference>
<dbReference type="AlphaFoldDB" id="A0A096DKP6"/>
<evidence type="ECO:0000256" key="3">
    <source>
        <dbReference type="ARBA" id="ARBA00023295"/>
    </source>
</evidence>
<dbReference type="PANTHER" id="PTHR10412:SF11">
    <property type="entry name" value="MANNOSYL-OLIGOSACCHARIDE GLUCOSIDASE"/>
    <property type="match status" value="1"/>
</dbReference>
<dbReference type="PANTHER" id="PTHR10412">
    <property type="entry name" value="MANNOSYL-OLIGOSACCHARIDE GLUCOSIDASE"/>
    <property type="match status" value="1"/>
</dbReference>
<keyword evidence="3" id="KW-0326">Glycosidase</keyword>
<evidence type="ECO:0000313" key="6">
    <source>
        <dbReference type="Proteomes" id="UP000029622"/>
    </source>
</evidence>
<keyword evidence="2" id="KW-0378">Hydrolase</keyword>
<evidence type="ECO:0000259" key="4">
    <source>
        <dbReference type="Pfam" id="PF22422"/>
    </source>
</evidence>
<proteinExistence type="inferred from homology"/>
<dbReference type="GO" id="GO:0006487">
    <property type="term" value="P:protein N-linked glycosylation"/>
    <property type="evidence" value="ECO:0007669"/>
    <property type="project" value="TreeGrafter"/>
</dbReference>
<dbReference type="Proteomes" id="UP000029622">
    <property type="component" value="Unassembled WGS sequence"/>
</dbReference>
<comment type="similarity">
    <text evidence="1">Belongs to the glycosyl hydrolase 63 family.</text>
</comment>
<evidence type="ECO:0000256" key="1">
    <source>
        <dbReference type="ARBA" id="ARBA00010833"/>
    </source>
</evidence>
<dbReference type="GO" id="GO:0009311">
    <property type="term" value="P:oligosaccharide metabolic process"/>
    <property type="evidence" value="ECO:0007669"/>
    <property type="project" value="InterPro"/>
</dbReference>
<dbReference type="InterPro" id="IPR008928">
    <property type="entry name" value="6-hairpin_glycosidase_sf"/>
</dbReference>
<organism evidence="5 6">
    <name type="scientific">Caloranaerobacter azorensis H53214</name>
    <dbReference type="NCBI Taxonomy" id="1156417"/>
    <lineage>
        <taxon>Bacteria</taxon>
        <taxon>Bacillati</taxon>
        <taxon>Bacillota</taxon>
        <taxon>Tissierellia</taxon>
        <taxon>Tissierellales</taxon>
        <taxon>Thermohalobacteraceae</taxon>
        <taxon>Caloranaerobacter</taxon>
    </lineage>
</organism>
<dbReference type="Pfam" id="PF22422">
    <property type="entry name" value="MGH1-like_GH"/>
    <property type="match status" value="1"/>
</dbReference>
<dbReference type="GO" id="GO:0004573">
    <property type="term" value="F:Glc3Man9GlcNAc2 oligosaccharide glucosidase activity"/>
    <property type="evidence" value="ECO:0007669"/>
    <property type="project" value="InterPro"/>
</dbReference>
<accession>A0A096DKP6</accession>
<name>A0A096DKP6_9FIRM</name>
<dbReference type="InterPro" id="IPR054491">
    <property type="entry name" value="MGH1-like_GH"/>
</dbReference>
<dbReference type="RefSeq" id="WP_035164227.1">
    <property type="nucleotide sequence ID" value="NZ_AZTB01000053.1"/>
</dbReference>
<feature type="domain" description="Mannosylglycerate hydrolase MGH1-like glycoside hydrolase" evidence="4">
    <location>
        <begin position="245"/>
        <end position="551"/>
    </location>
</feature>
<evidence type="ECO:0000313" key="5">
    <source>
        <dbReference type="EMBL" id="KGG79861.1"/>
    </source>
</evidence>
<dbReference type="STRING" id="1156417.Y919_09465"/>
<dbReference type="InterPro" id="IPR012341">
    <property type="entry name" value="6hp_glycosidase-like_sf"/>
</dbReference>
<evidence type="ECO:0000256" key="2">
    <source>
        <dbReference type="ARBA" id="ARBA00022801"/>
    </source>
</evidence>
<dbReference type="EMBL" id="AZTB01000053">
    <property type="protein sequence ID" value="KGG79861.1"/>
    <property type="molecule type" value="Genomic_DNA"/>
</dbReference>
<dbReference type="InterPro" id="IPR004888">
    <property type="entry name" value="Glycoside_hydrolase_63"/>
</dbReference>